<proteinExistence type="predicted"/>
<comment type="caution">
    <text evidence="2">The sequence shown here is derived from an EMBL/GenBank/DDBJ whole genome shotgun (WGS) entry which is preliminary data.</text>
</comment>
<organism evidence="2 3">
    <name type="scientific">Halalkalibacter okhensis</name>
    <dbReference type="NCBI Taxonomy" id="333138"/>
    <lineage>
        <taxon>Bacteria</taxon>
        <taxon>Bacillati</taxon>
        <taxon>Bacillota</taxon>
        <taxon>Bacilli</taxon>
        <taxon>Bacillales</taxon>
        <taxon>Bacillaceae</taxon>
        <taxon>Halalkalibacter</taxon>
    </lineage>
</organism>
<sequence>MALQLMKLLVTASTTTSIDPEQEKFFYVTTAETAAGATLSIDTADFFDDTGTEATNLPVLNSDNSYFNVYINGVLQMEGISTYTPGETTEGSLEIDVPAEGDPILEGTSIVLEIINFSPTSTTDVAT</sequence>
<evidence type="ECO:0000313" key="2">
    <source>
        <dbReference type="EMBL" id="KHF40455.1"/>
    </source>
</evidence>
<evidence type="ECO:0000259" key="1">
    <source>
        <dbReference type="Pfam" id="PF13799"/>
    </source>
</evidence>
<dbReference type="InterPro" id="IPR025237">
    <property type="entry name" value="DUF4183"/>
</dbReference>
<reference evidence="2 3" key="1">
    <citation type="submission" date="2014-09" db="EMBL/GenBank/DDBJ databases">
        <title>Genome sequencing and annotation of Bacillus Okhensis strain Kh10-101T.</title>
        <authorList>
            <person name="Prakash J.S."/>
        </authorList>
    </citation>
    <scope>NUCLEOTIDE SEQUENCE [LARGE SCALE GENOMIC DNA]</scope>
    <source>
        <strain evidence="3">Kh10-101T</strain>
    </source>
</reference>
<keyword evidence="3" id="KW-1185">Reference proteome</keyword>
<dbReference type="Proteomes" id="UP000030832">
    <property type="component" value="Unassembled WGS sequence"/>
</dbReference>
<feature type="domain" description="DUF4183" evidence="1">
    <location>
        <begin position="33"/>
        <end position="114"/>
    </location>
</feature>
<dbReference type="Pfam" id="PF13799">
    <property type="entry name" value="DUF4183"/>
    <property type="match status" value="1"/>
</dbReference>
<gene>
    <name evidence="2" type="ORF">LQ50_09300</name>
</gene>
<dbReference type="AlphaFoldDB" id="A0A0B0IGP2"/>
<dbReference type="EMBL" id="JRJU01000009">
    <property type="protein sequence ID" value="KHF40455.1"/>
    <property type="molecule type" value="Genomic_DNA"/>
</dbReference>
<dbReference type="RefSeq" id="WP_034628234.1">
    <property type="nucleotide sequence ID" value="NZ_JRJU01000009.1"/>
</dbReference>
<dbReference type="STRING" id="333138.LQ50_09300"/>
<dbReference type="eggNOG" id="ENOG50326J3">
    <property type="taxonomic scope" value="Bacteria"/>
</dbReference>
<dbReference type="OrthoDB" id="2623159at2"/>
<name>A0A0B0IGP2_9BACI</name>
<evidence type="ECO:0000313" key="3">
    <source>
        <dbReference type="Proteomes" id="UP000030832"/>
    </source>
</evidence>
<accession>A0A0B0IGP2</accession>
<protein>
    <recommendedName>
        <fullName evidence="1">DUF4183 domain-containing protein</fullName>
    </recommendedName>
</protein>